<reference evidence="2" key="1">
    <citation type="submission" date="2013-10" db="EMBL/GenBank/DDBJ databases">
        <title>Antibiotic resistance diversity of beta-lactamase producers in the General Hospital Vienna.</title>
        <authorList>
            <person name="Barisic I."/>
            <person name="Mitteregger D."/>
            <person name="Hirschl A.M."/>
            <person name="Noehammer C."/>
            <person name="Wiesinger-Mayr H."/>
        </authorList>
    </citation>
    <scope>NUCLEOTIDE SEQUENCE [LARGE SCALE GENOMIC DNA]</scope>
    <source>
        <strain evidence="2">IS43</strain>
    </source>
</reference>
<proteinExistence type="predicted"/>
<dbReference type="EMBL" id="CBWK010000849">
    <property type="protein sequence ID" value="CDL12856.1"/>
    <property type="molecule type" value="Genomic_DNA"/>
</dbReference>
<accession>W1DTS5</accession>
<organism evidence="2 3">
    <name type="scientific">Klebsiella pneumoniae IS43</name>
    <dbReference type="NCBI Taxonomy" id="1432552"/>
    <lineage>
        <taxon>Bacteria</taxon>
        <taxon>Pseudomonadati</taxon>
        <taxon>Pseudomonadota</taxon>
        <taxon>Gammaproteobacteria</taxon>
        <taxon>Enterobacterales</taxon>
        <taxon>Enterobacteriaceae</taxon>
        <taxon>Klebsiella/Raoultella group</taxon>
        <taxon>Klebsiella</taxon>
        <taxon>Klebsiella pneumoniae complex</taxon>
    </lineage>
</organism>
<keyword evidence="1" id="KW-0812">Transmembrane</keyword>
<evidence type="ECO:0000313" key="2">
    <source>
        <dbReference type="EMBL" id="CDL12856.1"/>
    </source>
</evidence>
<keyword evidence="3" id="KW-1185">Reference proteome</keyword>
<evidence type="ECO:0000313" key="3">
    <source>
        <dbReference type="Proteomes" id="UP000019183"/>
    </source>
</evidence>
<keyword evidence="1" id="KW-1133">Transmembrane helix</keyword>
<dbReference type="AlphaFoldDB" id="W1DTS5"/>
<keyword evidence="1" id="KW-0472">Membrane</keyword>
<comment type="caution">
    <text evidence="2">The sequence shown here is derived from an EMBL/GenBank/DDBJ whole genome shotgun (WGS) entry which is preliminary data.</text>
</comment>
<evidence type="ECO:0000256" key="1">
    <source>
        <dbReference type="SAM" id="Phobius"/>
    </source>
</evidence>
<protein>
    <submittedName>
        <fullName evidence="2">Uncharacterized protein</fullName>
    </submittedName>
</protein>
<name>W1DTS5_KLEPN</name>
<sequence>MLRCKQPPSRFSSINGCLLIVDGYLLYNLMKREQMYICRRINSIL</sequence>
<dbReference type="Proteomes" id="UP000019183">
    <property type="component" value="Unassembled WGS sequence"/>
</dbReference>
<feature type="transmembrane region" description="Helical" evidence="1">
    <location>
        <begin position="12"/>
        <end position="30"/>
    </location>
</feature>